<reference evidence="4 5" key="1">
    <citation type="journal article" date="2020" name="Microorganisms">
        <title>Osmotic Adaptation and Compatible Solute Biosynthesis of Phototrophic Bacteria as Revealed from Genome Analyses.</title>
        <authorList>
            <person name="Imhoff J.F."/>
            <person name="Rahn T."/>
            <person name="Kunzel S."/>
            <person name="Keller A."/>
            <person name="Neulinger S.C."/>
        </authorList>
    </citation>
    <scope>NUCLEOTIDE SEQUENCE [LARGE SCALE GENOMIC DNA]</scope>
    <source>
        <strain evidence="4 5">DSM 6210</strain>
    </source>
</reference>
<dbReference type="EMBL" id="NRRV01000040">
    <property type="protein sequence ID" value="MBK1632151.1"/>
    <property type="molecule type" value="Genomic_DNA"/>
</dbReference>
<evidence type="ECO:0000313" key="5">
    <source>
        <dbReference type="Proteomes" id="UP000748752"/>
    </source>
</evidence>
<dbReference type="PROSITE" id="PS52050">
    <property type="entry name" value="WYL"/>
    <property type="match status" value="1"/>
</dbReference>
<keyword evidence="5" id="KW-1185">Reference proteome</keyword>
<dbReference type="InterPro" id="IPR026881">
    <property type="entry name" value="WYL_dom"/>
</dbReference>
<dbReference type="PANTHER" id="PTHR34580">
    <property type="match status" value="1"/>
</dbReference>
<name>A0ABS1CJQ3_9GAMM</name>
<sequence length="385" mass="42854">MYTSLRHNRGSHHPPIRAFEPVTSSAMDKLHRITQLKRILAGRRTPISLCQLMERMECSESTARRALHSYRDDFGAPLAFDRSRGGWYLSGPAPDPTDEVPGLWLTTAELHALLAARELLRQLQPGLLAAQTAPIAARIEALLAQRGIKPADIARRISLQMPGTRPCPGETFATLARALFERHRLRIHYSPRSRPAAADEPARDISPHRLSWVRGNWYLDAWCHRADDLRRFAVERVQTAELLADQALELDSENTTARLDDGYGTYTGSPTQTALLRFSAERARWVAEEHWHPDQHGSWLPDGRWQLTLPYAHPEELVMEILKYGADCEVVAPAALREAVVAQLREALGAYGEGVLSATPAAAQTCQPPSDGDRAATPDLDQGEV</sequence>
<comment type="caution">
    <text evidence="4">The sequence shown here is derived from an EMBL/GenBank/DDBJ whole genome shotgun (WGS) entry which is preliminary data.</text>
</comment>
<accession>A0ABS1CJQ3</accession>
<evidence type="ECO:0000259" key="2">
    <source>
        <dbReference type="Pfam" id="PF13280"/>
    </source>
</evidence>
<dbReference type="InterPro" id="IPR051534">
    <property type="entry name" value="CBASS_pafABC_assoc_protein"/>
</dbReference>
<feature type="domain" description="WCX" evidence="3">
    <location>
        <begin position="271"/>
        <end position="348"/>
    </location>
</feature>
<dbReference type="Pfam" id="PF13280">
    <property type="entry name" value="WYL"/>
    <property type="match status" value="1"/>
</dbReference>
<evidence type="ECO:0000256" key="1">
    <source>
        <dbReference type="SAM" id="MobiDB-lite"/>
    </source>
</evidence>
<protein>
    <recommendedName>
        <fullName evidence="6">WYL domain-containing protein</fullName>
    </recommendedName>
</protein>
<evidence type="ECO:0000313" key="4">
    <source>
        <dbReference type="EMBL" id="MBK1632151.1"/>
    </source>
</evidence>
<dbReference type="InterPro" id="IPR057727">
    <property type="entry name" value="WCX_dom"/>
</dbReference>
<organism evidence="4 5">
    <name type="scientific">Thiohalocapsa halophila</name>
    <dbReference type="NCBI Taxonomy" id="69359"/>
    <lineage>
        <taxon>Bacteria</taxon>
        <taxon>Pseudomonadati</taxon>
        <taxon>Pseudomonadota</taxon>
        <taxon>Gammaproteobacteria</taxon>
        <taxon>Chromatiales</taxon>
        <taxon>Chromatiaceae</taxon>
        <taxon>Thiohalocapsa</taxon>
    </lineage>
</organism>
<feature type="domain" description="WYL" evidence="2">
    <location>
        <begin position="170"/>
        <end position="241"/>
    </location>
</feature>
<gene>
    <name evidence="4" type="ORF">CKO31_15680</name>
</gene>
<proteinExistence type="predicted"/>
<evidence type="ECO:0008006" key="6">
    <source>
        <dbReference type="Google" id="ProtNLM"/>
    </source>
</evidence>
<feature type="region of interest" description="Disordered" evidence="1">
    <location>
        <begin position="362"/>
        <end position="385"/>
    </location>
</feature>
<evidence type="ECO:0000259" key="3">
    <source>
        <dbReference type="Pfam" id="PF25583"/>
    </source>
</evidence>
<dbReference type="Pfam" id="PF25583">
    <property type="entry name" value="WCX"/>
    <property type="match status" value="1"/>
</dbReference>
<dbReference type="PANTHER" id="PTHR34580:SF3">
    <property type="entry name" value="PROTEIN PAFB"/>
    <property type="match status" value="1"/>
</dbReference>
<dbReference type="Proteomes" id="UP000748752">
    <property type="component" value="Unassembled WGS sequence"/>
</dbReference>